<feature type="coiled-coil region" evidence="5">
    <location>
        <begin position="60"/>
        <end position="87"/>
    </location>
</feature>
<evidence type="ECO:0008006" key="9">
    <source>
        <dbReference type="Google" id="ProtNLM"/>
    </source>
</evidence>
<feature type="transmembrane region" description="Helical" evidence="6">
    <location>
        <begin position="114"/>
        <end position="135"/>
    </location>
</feature>
<gene>
    <name evidence="7" type="ORF">Ctob_015844</name>
</gene>
<keyword evidence="2 6" id="KW-0812">Transmembrane</keyword>
<dbReference type="InterPro" id="IPR035906">
    <property type="entry name" value="MetI-like_sf"/>
</dbReference>
<evidence type="ECO:0000256" key="5">
    <source>
        <dbReference type="SAM" id="Coils"/>
    </source>
</evidence>
<keyword evidence="8" id="KW-1185">Reference proteome</keyword>
<reference evidence="8" key="1">
    <citation type="journal article" date="2015" name="PLoS Genet.">
        <title>Genome Sequence and Transcriptome Analyses of Chrysochromulina tobin: Metabolic Tools for Enhanced Algal Fitness in the Prominent Order Prymnesiales (Haptophyceae).</title>
        <authorList>
            <person name="Hovde B.T."/>
            <person name="Deodato C.R."/>
            <person name="Hunsperger H.M."/>
            <person name="Ryken S.A."/>
            <person name="Yost W."/>
            <person name="Jha R.K."/>
            <person name="Patterson J."/>
            <person name="Monnat R.J. Jr."/>
            <person name="Barlow S.B."/>
            <person name="Starkenburg S.R."/>
            <person name="Cattolico R.A."/>
        </authorList>
    </citation>
    <scope>NUCLEOTIDE SEQUENCE</scope>
    <source>
        <strain evidence="8">CCMP291</strain>
    </source>
</reference>
<comment type="caution">
    <text evidence="7">The sequence shown here is derived from an EMBL/GenBank/DDBJ whole genome shotgun (WGS) entry which is preliminary data.</text>
</comment>
<evidence type="ECO:0000313" key="7">
    <source>
        <dbReference type="EMBL" id="KOO32897.1"/>
    </source>
</evidence>
<feature type="transmembrane region" description="Helical" evidence="6">
    <location>
        <begin position="265"/>
        <end position="286"/>
    </location>
</feature>
<keyword evidence="5" id="KW-0175">Coiled coil</keyword>
<dbReference type="AlphaFoldDB" id="A0A0M0K2S6"/>
<protein>
    <recommendedName>
        <fullName evidence="9">Transmembrane protein</fullName>
    </recommendedName>
</protein>
<evidence type="ECO:0000313" key="8">
    <source>
        <dbReference type="Proteomes" id="UP000037460"/>
    </source>
</evidence>
<keyword evidence="4 6" id="KW-0472">Membrane</keyword>
<feature type="transmembrane region" description="Helical" evidence="6">
    <location>
        <begin position="307"/>
        <end position="323"/>
    </location>
</feature>
<accession>A0A0M0K2S6</accession>
<evidence type="ECO:0000256" key="6">
    <source>
        <dbReference type="SAM" id="Phobius"/>
    </source>
</evidence>
<evidence type="ECO:0000256" key="2">
    <source>
        <dbReference type="ARBA" id="ARBA00022692"/>
    </source>
</evidence>
<name>A0A0M0K2S6_9EUKA</name>
<evidence type="ECO:0000256" key="1">
    <source>
        <dbReference type="ARBA" id="ARBA00004141"/>
    </source>
</evidence>
<feature type="transmembrane region" description="Helical" evidence="6">
    <location>
        <begin position="147"/>
        <end position="166"/>
    </location>
</feature>
<dbReference type="EMBL" id="JWZX01001655">
    <property type="protein sequence ID" value="KOO32897.1"/>
    <property type="molecule type" value="Genomic_DNA"/>
</dbReference>
<organism evidence="7 8">
    <name type="scientific">Chrysochromulina tobinii</name>
    <dbReference type="NCBI Taxonomy" id="1460289"/>
    <lineage>
        <taxon>Eukaryota</taxon>
        <taxon>Haptista</taxon>
        <taxon>Haptophyta</taxon>
        <taxon>Prymnesiophyceae</taxon>
        <taxon>Prymnesiales</taxon>
        <taxon>Chrysochromulinaceae</taxon>
        <taxon>Chrysochromulina</taxon>
    </lineage>
</organism>
<keyword evidence="3 6" id="KW-1133">Transmembrane helix</keyword>
<dbReference type="GO" id="GO:0016020">
    <property type="term" value="C:membrane"/>
    <property type="evidence" value="ECO:0007669"/>
    <property type="project" value="UniProtKB-SubCell"/>
</dbReference>
<evidence type="ECO:0000256" key="3">
    <source>
        <dbReference type="ARBA" id="ARBA00022989"/>
    </source>
</evidence>
<feature type="transmembrane region" description="Helical" evidence="6">
    <location>
        <begin position="204"/>
        <end position="220"/>
    </location>
</feature>
<dbReference type="Proteomes" id="UP000037460">
    <property type="component" value="Unassembled WGS sequence"/>
</dbReference>
<sequence>MAERLRVLELDNELLRREAEESRHALEPLAHHRAVVLLLEAANEKVRAHEEHICFLDAALSKAELRRAKAEARADKARAALLTKEHELGGAVLMQRLVEMKKGFGPILNAPPGATTLIAIVAIPVVGASLPILLASSSSNLAFTPRANSVSASGMLVVLVCLVLGYSPTFFSLLIARYPCATAIGSCASISCACGNYYEMGYTWMAVVLITCSSVLVREFAPLPTGLLRSTLIFGSLCIMTPGVFPERFETNLTEPVRFLSLSYSLHVLGLGLAMLLLVALPFGLICNRARRRLGWPARARVLLPRGAHALSAAAFAFIFFVYRGTADVSDYCAHQSPHSFGGQVGAAATSCAAWPTLSATDCAAVSALPRTAGHPVPVTYTCDWVNGSLSRLDELLLPGSYALLHEGECKKGACRLYVNARSIALEFGMLFLMGSYVALYTRADMEWALATDEQVAALVPVSEPTVVPIAPGAWK</sequence>
<evidence type="ECO:0000256" key="4">
    <source>
        <dbReference type="ARBA" id="ARBA00023136"/>
    </source>
</evidence>
<dbReference type="SUPFAM" id="SSF161098">
    <property type="entry name" value="MetI-like"/>
    <property type="match status" value="1"/>
</dbReference>
<feature type="transmembrane region" description="Helical" evidence="6">
    <location>
        <begin position="227"/>
        <end position="245"/>
    </location>
</feature>
<proteinExistence type="predicted"/>
<comment type="subcellular location">
    <subcellularLocation>
        <location evidence="1">Membrane</location>
        <topology evidence="1">Multi-pass membrane protein</topology>
    </subcellularLocation>
</comment>